<name>T1JC22_STRMM</name>
<sequence>MEYPGERPQGGWAWKFSPPRDSPKVNVWCGLMQDRIIGPFYFAETNVNGDVYLDMLEQYIAPQLQDLQLKVIFQQDGAPPHWSKRLLEHPVYKNKN</sequence>
<protein>
    <recommendedName>
        <fullName evidence="3">Tc1-like transposase DDE domain-containing protein</fullName>
    </recommendedName>
</protein>
<dbReference type="OMA" id="APSHWGT"/>
<dbReference type="EMBL" id="JH432049">
    <property type="status" value="NOT_ANNOTATED_CDS"/>
    <property type="molecule type" value="Genomic_DNA"/>
</dbReference>
<evidence type="ECO:0000313" key="2">
    <source>
        <dbReference type="Proteomes" id="UP000014500"/>
    </source>
</evidence>
<dbReference type="Gene3D" id="3.30.420.10">
    <property type="entry name" value="Ribonuclease H-like superfamily/Ribonuclease H"/>
    <property type="match status" value="1"/>
</dbReference>
<dbReference type="PANTHER" id="PTHR47326:SF1">
    <property type="entry name" value="HTH PSQ-TYPE DOMAIN-CONTAINING PROTEIN"/>
    <property type="match status" value="1"/>
</dbReference>
<proteinExistence type="predicted"/>
<reference evidence="1" key="2">
    <citation type="submission" date="2015-02" db="UniProtKB">
        <authorList>
            <consortium name="EnsemblMetazoa"/>
        </authorList>
    </citation>
    <scope>IDENTIFICATION</scope>
</reference>
<dbReference type="GO" id="GO:0003676">
    <property type="term" value="F:nucleic acid binding"/>
    <property type="evidence" value="ECO:0007669"/>
    <property type="project" value="InterPro"/>
</dbReference>
<organism evidence="1 2">
    <name type="scientific">Strigamia maritima</name>
    <name type="common">European centipede</name>
    <name type="synonym">Geophilus maritimus</name>
    <dbReference type="NCBI Taxonomy" id="126957"/>
    <lineage>
        <taxon>Eukaryota</taxon>
        <taxon>Metazoa</taxon>
        <taxon>Ecdysozoa</taxon>
        <taxon>Arthropoda</taxon>
        <taxon>Myriapoda</taxon>
        <taxon>Chilopoda</taxon>
        <taxon>Pleurostigmophora</taxon>
        <taxon>Geophilomorpha</taxon>
        <taxon>Linotaeniidae</taxon>
        <taxon>Strigamia</taxon>
    </lineage>
</organism>
<dbReference type="Proteomes" id="UP000014500">
    <property type="component" value="Unassembled WGS sequence"/>
</dbReference>
<dbReference type="InterPro" id="IPR036397">
    <property type="entry name" value="RNaseH_sf"/>
</dbReference>
<dbReference type="STRING" id="126957.T1JC22"/>
<dbReference type="eggNOG" id="ENOG502SZ6J">
    <property type="taxonomic scope" value="Eukaryota"/>
</dbReference>
<reference evidence="2" key="1">
    <citation type="submission" date="2011-05" db="EMBL/GenBank/DDBJ databases">
        <authorList>
            <person name="Richards S.R."/>
            <person name="Qu J."/>
            <person name="Jiang H."/>
            <person name="Jhangiani S.N."/>
            <person name="Agravi P."/>
            <person name="Goodspeed R."/>
            <person name="Gross S."/>
            <person name="Mandapat C."/>
            <person name="Jackson L."/>
            <person name="Mathew T."/>
            <person name="Pu L."/>
            <person name="Thornton R."/>
            <person name="Saada N."/>
            <person name="Wilczek-Boney K.B."/>
            <person name="Lee S."/>
            <person name="Kovar C."/>
            <person name="Wu Y."/>
            <person name="Scherer S.E."/>
            <person name="Worley K.C."/>
            <person name="Muzny D.M."/>
            <person name="Gibbs R."/>
        </authorList>
    </citation>
    <scope>NUCLEOTIDE SEQUENCE</scope>
    <source>
        <strain evidence="2">Brora</strain>
    </source>
</reference>
<keyword evidence="2" id="KW-1185">Reference proteome</keyword>
<dbReference type="PANTHER" id="PTHR47326">
    <property type="entry name" value="TRANSPOSABLE ELEMENT TC3 TRANSPOSASE-LIKE PROTEIN"/>
    <property type="match status" value="1"/>
</dbReference>
<evidence type="ECO:0000313" key="1">
    <source>
        <dbReference type="EnsemblMetazoa" id="SMAR011329-PA"/>
    </source>
</evidence>
<accession>T1JC22</accession>
<evidence type="ECO:0008006" key="3">
    <source>
        <dbReference type="Google" id="ProtNLM"/>
    </source>
</evidence>
<dbReference type="EnsemblMetazoa" id="SMAR011329-RA">
    <property type="protein sequence ID" value="SMAR011329-PA"/>
    <property type="gene ID" value="SMAR011329"/>
</dbReference>
<dbReference type="AlphaFoldDB" id="T1JC22"/>
<dbReference type="HOGENOM" id="CLU_2362392_0_0_1"/>
<dbReference type="PhylomeDB" id="T1JC22"/>